<evidence type="ECO:0000256" key="20">
    <source>
        <dbReference type="SAM" id="MobiDB-lite"/>
    </source>
</evidence>
<keyword evidence="11" id="KW-0378">Hydrolase</keyword>
<evidence type="ECO:0000256" key="9">
    <source>
        <dbReference type="ARBA" id="ARBA00022771"/>
    </source>
</evidence>
<dbReference type="Gene3D" id="3.90.70.10">
    <property type="entry name" value="Cysteine proteinases"/>
    <property type="match status" value="1"/>
</dbReference>
<keyword evidence="16" id="KW-0539">Nucleus</keyword>
<evidence type="ECO:0000259" key="21">
    <source>
        <dbReference type="PROSITE" id="PS50235"/>
    </source>
</evidence>
<dbReference type="SUPFAM" id="SSF54001">
    <property type="entry name" value="Cysteine proteinases"/>
    <property type="match status" value="1"/>
</dbReference>
<dbReference type="PROSITE" id="PS50271">
    <property type="entry name" value="ZF_UBP"/>
    <property type="match status" value="1"/>
</dbReference>
<dbReference type="GO" id="GO:0006508">
    <property type="term" value="P:proteolysis"/>
    <property type="evidence" value="ECO:0007669"/>
    <property type="project" value="UniProtKB-KW"/>
</dbReference>
<evidence type="ECO:0000256" key="19">
    <source>
        <dbReference type="SAM" id="Coils"/>
    </source>
</evidence>
<keyword evidence="19" id="KW-0175">Coiled coil</keyword>
<accession>A0A835ZVM9</accession>
<evidence type="ECO:0000313" key="25">
    <source>
        <dbReference type="Proteomes" id="UP000664991"/>
    </source>
</evidence>
<sequence>MDRCKHVGRLRLAQDHSILNPQKWYCRECATTESVWACLKCSHVACGRYIEDHALKHFEETRHPLAMEVRDLYVFCYLCKDYVLNDNPEGDLKLLRSSLLAVRGQTQDPPLRRGRTLRSMAAGEDAVPPQRAPQGQPQMLTALWYRRQRLLARTLRLWFEKTSRGQAKLEQRRREEALERKKEAARQRRREVLSHLRKFRECFLNLDPSKTEQLFPRAANGKAPLSGRPASSSATELSSPRSDGAEACEREGLCLNGGTSLSRRLELIQNKEPSSKHISLCHELHTLFRVMWSGKWALVSPFAMLHSVWSLIPAFRGYDQQDAQEFLCELLHKVQQELESEGTTRRILIPFSQRKLTKQVLKVVNTIFHGQLLSQVTCVSCNYKSNTIEPFWDLSLEFPERYHCIEKGFVPLNQTECLLTEMLAKFTETEALEGRIYACDQCNSKRRKSNPKPLVLSEARKQLMIYRLPQVLRLHLKRFRWSGRNHREKIGVHVVFDQVLTMEPYCCRDMLSSLDKETFAYDLSAVVMHHGKGFGSGHYTAYCYNTEGGFGQVKEPLHQETLSLSSPYQLTFPYAPEIGQAGCSDTMGSCCSCLNRDSVSDNHPTKFKVTNVDDEGVELGSGVMELTQSELVLHLHRREAVRWPYLCLRRYGYDSNLFSFESGRRCQTGQGIFAFKCSRAEEIFNLLQDLMQCNSINVMEEPVIITRNSHPAELDLPRAPQPPNALGYTISSFSNGFPGCPGEGPRFSAPRRPSTSSLRHPSLGEESTHALIAPDEQSHTYVNTPASEEEQRRSRHCLQPLPEGQAPFAQQARGPDQRDPQVFLQPGQVKFVLGPTPARRHMTKCQGLCPSLQDAPHHNNNNEGLSECPAQPKCTYENVSGGLRPGAGWKLSPEEPGWNGLAQRRAALLHYENLPSLPPVWESQAPQPGEEAGDDGDSRDGLTPSSNGFPEGEEDETPLQKPTSTRPALRSHGSFPVPLTRRRGSPRVFNFDFRRPGPEPPRQLNYIQVELKGWGGDHSKGPPNPSAPRGPVPTTHPTRSSDSYAVIDLKKTVAMSNLQRALPRDDGTARKTRHNSTDLPL</sequence>
<feature type="compositionally biased region" description="Polar residues" evidence="20">
    <location>
        <begin position="229"/>
        <end position="241"/>
    </location>
</feature>
<protein>
    <recommendedName>
        <fullName evidence="4">ubiquitinyl hydrolase 1</fullName>
        <ecNumber evidence="4">3.4.19.12</ecNumber>
    </recommendedName>
</protein>
<dbReference type="PROSITE" id="PS00973">
    <property type="entry name" value="USP_2"/>
    <property type="match status" value="1"/>
</dbReference>
<dbReference type="Proteomes" id="UP000664991">
    <property type="component" value="Unassembled WGS sequence"/>
</dbReference>
<dbReference type="SMART" id="SM01244">
    <property type="entry name" value="IRS"/>
    <property type="match status" value="1"/>
</dbReference>
<dbReference type="PROSITE" id="PS51064">
    <property type="entry name" value="IRS_PTB"/>
    <property type="match status" value="1"/>
</dbReference>
<dbReference type="Pfam" id="PF00443">
    <property type="entry name" value="UCH"/>
    <property type="match status" value="1"/>
</dbReference>
<evidence type="ECO:0000313" key="24">
    <source>
        <dbReference type="EMBL" id="KAG5196897.1"/>
    </source>
</evidence>
<dbReference type="InterPro" id="IPR028889">
    <property type="entry name" value="USP"/>
</dbReference>
<dbReference type="Pfam" id="PF02174">
    <property type="entry name" value="IRS"/>
    <property type="match status" value="1"/>
</dbReference>
<dbReference type="Pfam" id="PF02148">
    <property type="entry name" value="zf-UBP"/>
    <property type="match status" value="1"/>
</dbReference>
<dbReference type="GO" id="GO:0016579">
    <property type="term" value="P:protein deubiquitination"/>
    <property type="evidence" value="ECO:0007669"/>
    <property type="project" value="InterPro"/>
</dbReference>
<dbReference type="SUPFAM" id="SSF50729">
    <property type="entry name" value="PH domain-like"/>
    <property type="match status" value="1"/>
</dbReference>
<evidence type="ECO:0000256" key="1">
    <source>
        <dbReference type="ARBA" id="ARBA00000707"/>
    </source>
</evidence>
<dbReference type="FunFam" id="3.30.40.10:FF:000067">
    <property type="entry name" value="Ubiquitinyl hydrolase 1"/>
    <property type="match status" value="1"/>
</dbReference>
<keyword evidence="7" id="KW-0519">Myristate</keyword>
<dbReference type="FunFam" id="2.30.29.30:FF:000169">
    <property type="entry name" value="Fibroblast growth factor receptor substrate 2"/>
    <property type="match status" value="1"/>
</dbReference>
<dbReference type="InterPro" id="IPR001607">
    <property type="entry name" value="Znf_UBP"/>
</dbReference>
<dbReference type="InterPro" id="IPR013083">
    <property type="entry name" value="Znf_RING/FYVE/PHD"/>
</dbReference>
<reference evidence="24 25" key="1">
    <citation type="submission" date="2020-12" db="EMBL/GenBank/DDBJ databases">
        <title>De novo assembly of Tibetan sheep genome.</title>
        <authorList>
            <person name="Li X."/>
        </authorList>
    </citation>
    <scope>NUCLEOTIDE SEQUENCE [LARGE SCALE GENOMIC DNA]</scope>
    <source>
        <tissue evidence="24">Heart</tissue>
    </source>
</reference>
<evidence type="ECO:0000256" key="17">
    <source>
        <dbReference type="ARBA" id="ARBA00023288"/>
    </source>
</evidence>
<dbReference type="CDD" id="cd01202">
    <property type="entry name" value="PTB_FRS2"/>
    <property type="match status" value="1"/>
</dbReference>
<keyword evidence="9 18" id="KW-0863">Zinc-finger</keyword>
<keyword evidence="6" id="KW-0645">Protease</keyword>
<keyword evidence="14" id="KW-0832">Ubl conjugation</keyword>
<dbReference type="InterPro" id="IPR018200">
    <property type="entry name" value="USP_CS"/>
</dbReference>
<dbReference type="SUPFAM" id="SSF57850">
    <property type="entry name" value="RING/U-box"/>
    <property type="match status" value="1"/>
</dbReference>
<dbReference type="GO" id="GO:0004843">
    <property type="term" value="F:cysteine-type deubiquitinase activity"/>
    <property type="evidence" value="ECO:0007669"/>
    <property type="project" value="UniProtKB-EC"/>
</dbReference>
<comment type="caution">
    <text evidence="24">The sequence shown here is derived from an EMBL/GenBank/DDBJ whole genome shotgun (WGS) entry which is preliminary data.</text>
</comment>
<evidence type="ECO:0000256" key="2">
    <source>
        <dbReference type="ARBA" id="ARBA00004123"/>
    </source>
</evidence>
<dbReference type="Gene3D" id="3.30.40.10">
    <property type="entry name" value="Zinc/RING finger domain, C3HC4 (zinc finger)"/>
    <property type="match status" value="1"/>
</dbReference>
<dbReference type="GO" id="GO:0005886">
    <property type="term" value="C:plasma membrane"/>
    <property type="evidence" value="ECO:0007669"/>
    <property type="project" value="UniProtKB-ARBA"/>
</dbReference>
<keyword evidence="8" id="KW-0479">Metal-binding</keyword>
<feature type="compositionally biased region" description="Pro residues" evidence="20">
    <location>
        <begin position="1022"/>
        <end position="1031"/>
    </location>
</feature>
<evidence type="ECO:0000256" key="14">
    <source>
        <dbReference type="ARBA" id="ARBA00022843"/>
    </source>
</evidence>
<dbReference type="PANTHER" id="PTHR21646:SF7">
    <property type="entry name" value="UBIQUITIN CARBOXYL-TERMINAL HYDROLASE 49"/>
    <property type="match status" value="1"/>
</dbReference>
<feature type="domain" description="UBP-type" evidence="22">
    <location>
        <begin position="2"/>
        <end position="99"/>
    </location>
</feature>
<dbReference type="PANTHER" id="PTHR21646">
    <property type="entry name" value="UBIQUITIN CARBOXYL-TERMINAL HYDROLASE"/>
    <property type="match status" value="1"/>
</dbReference>
<evidence type="ECO:0000256" key="10">
    <source>
        <dbReference type="ARBA" id="ARBA00022786"/>
    </source>
</evidence>
<feature type="domain" description="IRS-type PTB" evidence="23">
    <location>
        <begin position="599"/>
        <end position="701"/>
    </location>
</feature>
<organism evidence="24 25">
    <name type="scientific">Ovis aries</name>
    <name type="common">Sheep</name>
    <dbReference type="NCBI Taxonomy" id="9940"/>
    <lineage>
        <taxon>Eukaryota</taxon>
        <taxon>Metazoa</taxon>
        <taxon>Chordata</taxon>
        <taxon>Craniata</taxon>
        <taxon>Vertebrata</taxon>
        <taxon>Euteleostomi</taxon>
        <taxon>Mammalia</taxon>
        <taxon>Eutheria</taxon>
        <taxon>Laurasiatheria</taxon>
        <taxon>Artiodactyla</taxon>
        <taxon>Ruminantia</taxon>
        <taxon>Pecora</taxon>
        <taxon>Bovidae</taxon>
        <taxon>Caprinae</taxon>
        <taxon>Ovis</taxon>
    </lineage>
</organism>
<keyword evidence="10" id="KW-0833">Ubl conjugation pathway</keyword>
<feature type="region of interest" description="Disordered" evidence="20">
    <location>
        <begin position="739"/>
        <end position="795"/>
    </location>
</feature>
<evidence type="ECO:0000256" key="11">
    <source>
        <dbReference type="ARBA" id="ARBA00022801"/>
    </source>
</evidence>
<keyword evidence="5" id="KW-0597">Phosphoprotein</keyword>
<dbReference type="InterPro" id="IPR050185">
    <property type="entry name" value="Ub_carboxyl-term_hydrolase"/>
</dbReference>
<evidence type="ECO:0000256" key="4">
    <source>
        <dbReference type="ARBA" id="ARBA00012759"/>
    </source>
</evidence>
<evidence type="ECO:0000256" key="8">
    <source>
        <dbReference type="ARBA" id="ARBA00022723"/>
    </source>
</evidence>
<dbReference type="InterPro" id="IPR038742">
    <property type="entry name" value="FRS2_PTB"/>
</dbReference>
<keyword evidence="13" id="KW-0862">Zinc</keyword>
<evidence type="ECO:0000256" key="18">
    <source>
        <dbReference type="PROSITE-ProRule" id="PRU00502"/>
    </source>
</evidence>
<dbReference type="EC" id="3.4.19.12" evidence="4"/>
<dbReference type="EMBL" id="JAEMGP010000020">
    <property type="protein sequence ID" value="KAG5196897.1"/>
    <property type="molecule type" value="Genomic_DNA"/>
</dbReference>
<evidence type="ECO:0000256" key="6">
    <source>
        <dbReference type="ARBA" id="ARBA00022670"/>
    </source>
</evidence>
<evidence type="ECO:0000256" key="7">
    <source>
        <dbReference type="ARBA" id="ARBA00022707"/>
    </source>
</evidence>
<comment type="catalytic activity">
    <reaction evidence="1">
        <text>Thiol-dependent hydrolysis of ester, thioester, amide, peptide and isopeptide bonds formed by the C-terminal Gly of ubiquitin (a 76-residue protein attached to proteins as an intracellular targeting signal).</text>
        <dbReference type="EC" id="3.4.19.12"/>
    </reaction>
</comment>
<evidence type="ECO:0000259" key="22">
    <source>
        <dbReference type="PROSITE" id="PS50271"/>
    </source>
</evidence>
<evidence type="ECO:0000256" key="5">
    <source>
        <dbReference type="ARBA" id="ARBA00022553"/>
    </source>
</evidence>
<evidence type="ECO:0000256" key="12">
    <source>
        <dbReference type="ARBA" id="ARBA00022807"/>
    </source>
</evidence>
<comment type="subcellular location">
    <subcellularLocation>
        <location evidence="3">Membrane</location>
    </subcellularLocation>
    <subcellularLocation>
        <location evidence="2">Nucleus</location>
    </subcellularLocation>
</comment>
<feature type="coiled-coil region" evidence="19">
    <location>
        <begin position="167"/>
        <end position="195"/>
    </location>
</feature>
<dbReference type="InterPro" id="IPR011993">
    <property type="entry name" value="PH-like_dom_sf"/>
</dbReference>
<keyword evidence="17" id="KW-0449">Lipoprotein</keyword>
<dbReference type="GO" id="GO:0005634">
    <property type="term" value="C:nucleus"/>
    <property type="evidence" value="ECO:0007669"/>
    <property type="project" value="UniProtKB-SubCell"/>
</dbReference>
<dbReference type="CDD" id="cd02257">
    <property type="entry name" value="Peptidase_C19"/>
    <property type="match status" value="1"/>
</dbReference>
<feature type="domain" description="USP" evidence="21">
    <location>
        <begin position="238"/>
        <end position="575"/>
    </location>
</feature>
<keyword evidence="15" id="KW-0472">Membrane</keyword>
<dbReference type="AlphaFoldDB" id="A0A835ZVM9"/>
<dbReference type="InterPro" id="IPR002404">
    <property type="entry name" value="IRS_PTB"/>
</dbReference>
<dbReference type="SMART" id="SM00310">
    <property type="entry name" value="PTBI"/>
    <property type="match status" value="1"/>
</dbReference>
<keyword evidence="12" id="KW-0788">Thiol protease</keyword>
<feature type="region of interest" description="Disordered" evidence="20">
    <location>
        <begin position="917"/>
        <end position="1081"/>
    </location>
</feature>
<evidence type="ECO:0000256" key="15">
    <source>
        <dbReference type="ARBA" id="ARBA00023136"/>
    </source>
</evidence>
<gene>
    <name evidence="24" type="ORF">JEQ12_010351</name>
</gene>
<evidence type="ECO:0000256" key="16">
    <source>
        <dbReference type="ARBA" id="ARBA00023242"/>
    </source>
</evidence>
<evidence type="ECO:0000259" key="23">
    <source>
        <dbReference type="PROSITE" id="PS51064"/>
    </source>
</evidence>
<evidence type="ECO:0000256" key="13">
    <source>
        <dbReference type="ARBA" id="ARBA00022833"/>
    </source>
</evidence>
<proteinExistence type="predicted"/>
<name>A0A835ZVM9_SHEEP</name>
<dbReference type="GO" id="GO:0008270">
    <property type="term" value="F:zinc ion binding"/>
    <property type="evidence" value="ECO:0007669"/>
    <property type="project" value="UniProtKB-KW"/>
</dbReference>
<feature type="region of interest" description="Disordered" evidence="20">
    <location>
        <begin position="219"/>
        <end position="243"/>
    </location>
</feature>
<dbReference type="InterPro" id="IPR038765">
    <property type="entry name" value="Papain-like_cys_pep_sf"/>
</dbReference>
<dbReference type="Gene3D" id="2.30.29.30">
    <property type="entry name" value="Pleckstrin-homology domain (PH domain)/Phosphotyrosine-binding domain (PTB)"/>
    <property type="match status" value="1"/>
</dbReference>
<dbReference type="PROSITE" id="PS50235">
    <property type="entry name" value="USP_3"/>
    <property type="match status" value="1"/>
</dbReference>
<dbReference type="InterPro" id="IPR001394">
    <property type="entry name" value="Peptidase_C19_UCH"/>
</dbReference>
<evidence type="ECO:0000256" key="3">
    <source>
        <dbReference type="ARBA" id="ARBA00004370"/>
    </source>
</evidence>
<dbReference type="SMART" id="SM00290">
    <property type="entry name" value="ZnF_UBP"/>
    <property type="match status" value="1"/>
</dbReference>